<dbReference type="EMBL" id="CP045921">
    <property type="protein sequence ID" value="QHN42442.1"/>
    <property type="molecule type" value="Genomic_DNA"/>
</dbReference>
<keyword evidence="1" id="KW-0812">Transmembrane</keyword>
<feature type="transmembrane region" description="Helical" evidence="1">
    <location>
        <begin position="64"/>
        <end position="84"/>
    </location>
</feature>
<accession>A0A857MLF6</accession>
<gene>
    <name evidence="2" type="ORF">GII36_01035</name>
</gene>
<name>A0A857MLF6_9BACT</name>
<feature type="transmembrane region" description="Helical" evidence="1">
    <location>
        <begin position="96"/>
        <end position="119"/>
    </location>
</feature>
<dbReference type="AlphaFoldDB" id="A0A857MLF6"/>
<dbReference type="RefSeq" id="WP_260763775.1">
    <property type="nucleotide sequence ID" value="NZ_CP045921.1"/>
</dbReference>
<keyword evidence="3" id="KW-1185">Reference proteome</keyword>
<evidence type="ECO:0000313" key="3">
    <source>
        <dbReference type="Proteomes" id="UP001059824"/>
    </source>
</evidence>
<dbReference type="KEGG" id="mama:GII36_01035"/>
<evidence type="ECO:0000313" key="2">
    <source>
        <dbReference type="EMBL" id="QHN42442.1"/>
    </source>
</evidence>
<keyword evidence="1" id="KW-1133">Transmembrane helix</keyword>
<reference evidence="2" key="1">
    <citation type="journal article" date="2021" name="Nat. Microbiol.">
        <title>Cocultivation of an ultrasmall environmental parasitic bacterium with lytic ability against bacteria associated with wastewater foams.</title>
        <authorList>
            <person name="Batinovic S."/>
            <person name="Rose J.J.A."/>
            <person name="Ratcliffe J."/>
            <person name="Seviour R.J."/>
            <person name="Petrovski S."/>
        </authorList>
    </citation>
    <scope>NUCLEOTIDE SEQUENCE</scope>
    <source>
        <strain evidence="2">JR1</strain>
    </source>
</reference>
<organism evidence="2 3">
    <name type="scientific">Candidatus Mycosynbacter amalyticus</name>
    <dbReference type="NCBI Taxonomy" id="2665156"/>
    <lineage>
        <taxon>Bacteria</taxon>
        <taxon>Candidatus Saccharimonadota</taxon>
        <taxon>Candidatus Saccharimonadota incertae sedis</taxon>
        <taxon>Candidatus Mycosynbacter</taxon>
    </lineage>
</organism>
<evidence type="ECO:0000256" key="1">
    <source>
        <dbReference type="SAM" id="Phobius"/>
    </source>
</evidence>
<dbReference type="Proteomes" id="UP001059824">
    <property type="component" value="Chromosome"/>
</dbReference>
<feature type="transmembrane region" description="Helical" evidence="1">
    <location>
        <begin position="18"/>
        <end position="38"/>
    </location>
</feature>
<protein>
    <submittedName>
        <fullName evidence="2">Uncharacterized protein</fullName>
    </submittedName>
</protein>
<keyword evidence="1" id="KW-0472">Membrane</keyword>
<sequence length="125" mass="14112">MRDIITTSLRHAAKERTLLIVFGLLISLCVIIAIYFGVRVQPSYNQVYTHYTSYGGVNLYASQWWYAISFPLFFMMIAMLHTAIGVKLYTLKGKQLATGFGWFSVGLVIFAAITLTYIVNVAFPL</sequence>
<proteinExistence type="predicted"/>